<dbReference type="OrthoDB" id="1491115at2"/>
<dbReference type="AlphaFoldDB" id="A0A2S0P927"/>
<dbReference type="InterPro" id="IPR018721">
    <property type="entry name" value="DUF2252"/>
</dbReference>
<dbReference type="Pfam" id="PF10009">
    <property type="entry name" value="DUF2252"/>
    <property type="match status" value="1"/>
</dbReference>
<dbReference type="Proteomes" id="UP000244173">
    <property type="component" value="Chromosome"/>
</dbReference>
<dbReference type="EMBL" id="CP028519">
    <property type="protein sequence ID" value="AVY93899.1"/>
    <property type="molecule type" value="Genomic_DNA"/>
</dbReference>
<keyword evidence="3" id="KW-1185">Reference proteome</keyword>
<dbReference type="RefSeq" id="WP_051528894.1">
    <property type="nucleotide sequence ID" value="NZ_CP028519.1"/>
</dbReference>
<name>A0A2S0P927_9NEIS</name>
<dbReference type="PANTHER" id="PTHR39441:SF1">
    <property type="entry name" value="DUF2252 DOMAIN-CONTAINING PROTEIN"/>
    <property type="match status" value="1"/>
</dbReference>
<accession>A0A2S0P927</accession>
<proteinExistence type="predicted"/>
<sequence>MTLSRSQQRYVDGKTQRRFTPRRSHGELSLAAARDPVAMIEASSQGRVPALVPLRYQRMLASPFAFFRGVSLIQAADLAAGPDSGIIVQACGDAHLMNFGFFASPERNLLFDINDFDETHPAPWEWDLKRLLVSLVLAGREQGFSAATIEAAVRAATTNYQAFVHRATGMGAMAVWYDRVSMDMLQQRVEDDPALKKRLNKLAQQAVGRTNEKLLPKITTVENGMLRFKEMPPTLFHTHDDGSLLPNDDSWLASGNWQAMVEPMMADYLATLIDDRRALLSRFRMEDMAFKVVGVGSVGTRCLVMLLQDDGDEPLFLQIKEARPSVLEGHTGRSAFSHEGERVVSGQRLMQAASDVFLGWTTGPAGRHFYVRQLRDMKTSVSLAEMDAGTLEAYGRVCARTLARAHAKSSGRAAEIAGYFGQSAVLVDALVRYAHGYADQVEADYDAYRQAVQQGRISIDTGDPLKTGAL</sequence>
<evidence type="ECO:0000313" key="2">
    <source>
        <dbReference type="EMBL" id="AVY93899.1"/>
    </source>
</evidence>
<protein>
    <submittedName>
        <fullName evidence="2">DUF2252 domain-containing protein</fullName>
    </submittedName>
</protein>
<gene>
    <name evidence="2" type="ORF">DAI18_07455</name>
</gene>
<evidence type="ECO:0000256" key="1">
    <source>
        <dbReference type="SAM" id="MobiDB-lite"/>
    </source>
</evidence>
<feature type="region of interest" description="Disordered" evidence="1">
    <location>
        <begin position="1"/>
        <end position="25"/>
    </location>
</feature>
<dbReference type="KEGG" id="maer:DAI18_07455"/>
<reference evidence="2 3" key="1">
    <citation type="submission" date="2018-04" db="EMBL/GenBank/DDBJ databases">
        <title>Denitrifier Microvirgula.</title>
        <authorList>
            <person name="Anderson E."/>
            <person name="Jang J."/>
            <person name="Ishii S."/>
        </authorList>
    </citation>
    <scope>NUCLEOTIDE SEQUENCE [LARGE SCALE GENOMIC DNA]</scope>
    <source>
        <strain evidence="2 3">BE2.4</strain>
    </source>
</reference>
<dbReference type="PANTHER" id="PTHR39441">
    <property type="entry name" value="DUF2252 DOMAIN-CONTAINING PROTEIN"/>
    <property type="match status" value="1"/>
</dbReference>
<evidence type="ECO:0000313" key="3">
    <source>
        <dbReference type="Proteomes" id="UP000244173"/>
    </source>
</evidence>
<dbReference type="STRING" id="1122240.GCA_000620105_02451"/>
<organism evidence="2 3">
    <name type="scientific">Microvirgula aerodenitrificans</name>
    <dbReference type="NCBI Taxonomy" id="57480"/>
    <lineage>
        <taxon>Bacteria</taxon>
        <taxon>Pseudomonadati</taxon>
        <taxon>Pseudomonadota</taxon>
        <taxon>Betaproteobacteria</taxon>
        <taxon>Neisseriales</taxon>
        <taxon>Aquaspirillaceae</taxon>
        <taxon>Microvirgula</taxon>
    </lineage>
</organism>